<sequence>MSVFMTLEVVGDAKALEKYAADNKEKMEAILEAAKRHGLVAHRFRGSADGGKVMVLDEWPDRQSFEGFFQEQQSAILPIFEAAGVTAQVEPTFWQDLETHDAYGWGA</sequence>
<dbReference type="EMBL" id="JBHSQJ010000122">
    <property type="protein sequence ID" value="MFC5910599.1"/>
    <property type="molecule type" value="Genomic_DNA"/>
</dbReference>
<organism evidence="1 2">
    <name type="scientific">Streptacidiphilus monticola</name>
    <dbReference type="NCBI Taxonomy" id="2161674"/>
    <lineage>
        <taxon>Bacteria</taxon>
        <taxon>Bacillati</taxon>
        <taxon>Actinomycetota</taxon>
        <taxon>Actinomycetes</taxon>
        <taxon>Kitasatosporales</taxon>
        <taxon>Streptomycetaceae</taxon>
        <taxon>Streptacidiphilus</taxon>
    </lineage>
</organism>
<dbReference type="Proteomes" id="UP001596174">
    <property type="component" value="Unassembled WGS sequence"/>
</dbReference>
<gene>
    <name evidence="1" type="ORF">ACFP3V_25705</name>
</gene>
<comment type="caution">
    <text evidence="1">The sequence shown here is derived from an EMBL/GenBank/DDBJ whole genome shotgun (WGS) entry which is preliminary data.</text>
</comment>
<evidence type="ECO:0000313" key="1">
    <source>
        <dbReference type="EMBL" id="MFC5910599.1"/>
    </source>
</evidence>
<accession>A0ABW1G7S6</accession>
<reference evidence="2" key="1">
    <citation type="journal article" date="2019" name="Int. J. Syst. Evol. Microbiol.">
        <title>The Global Catalogue of Microorganisms (GCM) 10K type strain sequencing project: providing services to taxonomists for standard genome sequencing and annotation.</title>
        <authorList>
            <consortium name="The Broad Institute Genomics Platform"/>
            <consortium name="The Broad Institute Genome Sequencing Center for Infectious Disease"/>
            <person name="Wu L."/>
            <person name="Ma J."/>
        </authorList>
    </citation>
    <scope>NUCLEOTIDE SEQUENCE [LARGE SCALE GENOMIC DNA]</scope>
    <source>
        <strain evidence="2">JCM 4816</strain>
    </source>
</reference>
<evidence type="ECO:0008006" key="3">
    <source>
        <dbReference type="Google" id="ProtNLM"/>
    </source>
</evidence>
<protein>
    <recommendedName>
        <fullName evidence="3">Antibiotic biosynthesis monooxygenase</fullName>
    </recommendedName>
</protein>
<proteinExistence type="predicted"/>
<keyword evidence="2" id="KW-1185">Reference proteome</keyword>
<evidence type="ECO:0000313" key="2">
    <source>
        <dbReference type="Proteomes" id="UP001596174"/>
    </source>
</evidence>
<dbReference type="RefSeq" id="WP_380588045.1">
    <property type="nucleotide sequence ID" value="NZ_JBHSQJ010000122.1"/>
</dbReference>
<name>A0ABW1G7S6_9ACTN</name>
<dbReference type="Gene3D" id="3.30.70.100">
    <property type="match status" value="1"/>
</dbReference>